<dbReference type="EMBL" id="KQ976408">
    <property type="protein sequence ID" value="KYM91204.1"/>
    <property type="molecule type" value="Genomic_DNA"/>
</dbReference>
<accession>A0A195BUA8</accession>
<evidence type="ECO:0000313" key="2">
    <source>
        <dbReference type="Proteomes" id="UP000078540"/>
    </source>
</evidence>
<keyword evidence="2" id="KW-1185">Reference proteome</keyword>
<organism evidence="1 2">
    <name type="scientific">Atta colombica</name>
    <dbReference type="NCBI Taxonomy" id="520822"/>
    <lineage>
        <taxon>Eukaryota</taxon>
        <taxon>Metazoa</taxon>
        <taxon>Ecdysozoa</taxon>
        <taxon>Arthropoda</taxon>
        <taxon>Hexapoda</taxon>
        <taxon>Insecta</taxon>
        <taxon>Pterygota</taxon>
        <taxon>Neoptera</taxon>
        <taxon>Endopterygota</taxon>
        <taxon>Hymenoptera</taxon>
        <taxon>Apocrita</taxon>
        <taxon>Aculeata</taxon>
        <taxon>Formicoidea</taxon>
        <taxon>Formicidae</taxon>
        <taxon>Myrmicinae</taxon>
        <taxon>Atta</taxon>
    </lineage>
</organism>
<sequence length="131" mass="14373">MRRWSTAEERPFRLVSVDKNLRVGRTEKEEKRKLQEAEAIGGREVAAQKYEKTALRSTRQQKSFCPPSRTIVYTTSPILGSERRLSGVAVMVTGNENEGTAWGEHGGAEVSGKLNLAQDVTAPGNTGASVR</sequence>
<dbReference type="Proteomes" id="UP000078540">
    <property type="component" value="Unassembled WGS sequence"/>
</dbReference>
<proteinExistence type="predicted"/>
<name>A0A195BUA8_9HYME</name>
<evidence type="ECO:0000313" key="1">
    <source>
        <dbReference type="EMBL" id="KYM91204.1"/>
    </source>
</evidence>
<protein>
    <submittedName>
        <fullName evidence="1">Uncharacterized protein</fullName>
    </submittedName>
</protein>
<dbReference type="AlphaFoldDB" id="A0A195BUA8"/>
<gene>
    <name evidence="1" type="ORF">ALC53_01616</name>
</gene>
<reference evidence="1 2" key="1">
    <citation type="submission" date="2015-09" db="EMBL/GenBank/DDBJ databases">
        <title>Atta colombica WGS genome.</title>
        <authorList>
            <person name="Nygaard S."/>
            <person name="Hu H."/>
            <person name="Boomsma J."/>
            <person name="Zhang G."/>
        </authorList>
    </citation>
    <scope>NUCLEOTIDE SEQUENCE [LARGE SCALE GENOMIC DNA]</scope>
    <source>
        <strain evidence="1">Treedump-2</strain>
        <tissue evidence="1">Whole body</tissue>
    </source>
</reference>